<keyword evidence="1" id="KW-0547">Nucleotide-binding</keyword>
<dbReference type="RefSeq" id="WP_285968609.1">
    <property type="nucleotide sequence ID" value="NZ_CP127294.1"/>
</dbReference>
<reference evidence="6 7" key="1">
    <citation type="submission" date="2023-06" db="EMBL/GenBank/DDBJ databases">
        <authorList>
            <person name="Oyuntsetseg B."/>
            <person name="Kim S.B."/>
        </authorList>
    </citation>
    <scope>NUCLEOTIDE SEQUENCE [LARGE SCALE GENOMIC DNA]</scope>
    <source>
        <strain evidence="6 7">2-15</strain>
    </source>
</reference>
<dbReference type="PROSITE" id="PS50045">
    <property type="entry name" value="SIGMA54_INTERACT_4"/>
    <property type="match status" value="1"/>
</dbReference>
<dbReference type="InterPro" id="IPR029016">
    <property type="entry name" value="GAF-like_dom_sf"/>
</dbReference>
<evidence type="ECO:0000256" key="1">
    <source>
        <dbReference type="ARBA" id="ARBA00022741"/>
    </source>
</evidence>
<name>A0A9Y2ID34_9PSEU</name>
<organism evidence="6 7">
    <name type="scientific">Amycolatopsis carbonis</name>
    <dbReference type="NCBI Taxonomy" id="715471"/>
    <lineage>
        <taxon>Bacteria</taxon>
        <taxon>Bacillati</taxon>
        <taxon>Actinomycetota</taxon>
        <taxon>Actinomycetes</taxon>
        <taxon>Pseudonocardiales</taxon>
        <taxon>Pseudonocardiaceae</taxon>
        <taxon>Amycolatopsis</taxon>
    </lineage>
</organism>
<dbReference type="InterPro" id="IPR027417">
    <property type="entry name" value="P-loop_NTPase"/>
</dbReference>
<dbReference type="InterPro" id="IPR058031">
    <property type="entry name" value="AAA_lid_NorR"/>
</dbReference>
<dbReference type="KEGG" id="acab:QRX50_41820"/>
<dbReference type="GO" id="GO:0005524">
    <property type="term" value="F:ATP binding"/>
    <property type="evidence" value="ECO:0007669"/>
    <property type="project" value="UniProtKB-KW"/>
</dbReference>
<dbReference type="SUPFAM" id="SSF46689">
    <property type="entry name" value="Homeodomain-like"/>
    <property type="match status" value="1"/>
</dbReference>
<dbReference type="PANTHER" id="PTHR32071">
    <property type="entry name" value="TRANSCRIPTIONAL REGULATORY PROTEIN"/>
    <property type="match status" value="1"/>
</dbReference>
<keyword evidence="4" id="KW-0804">Transcription</keyword>
<evidence type="ECO:0000259" key="5">
    <source>
        <dbReference type="PROSITE" id="PS50045"/>
    </source>
</evidence>
<evidence type="ECO:0000313" key="7">
    <source>
        <dbReference type="Proteomes" id="UP001236014"/>
    </source>
</evidence>
<dbReference type="Gene3D" id="3.30.450.40">
    <property type="match status" value="1"/>
</dbReference>
<protein>
    <submittedName>
        <fullName evidence="6">Helix-turn-helix domain-containing protein</fullName>
    </submittedName>
</protein>
<sequence>MGYEIDTRDGLARLRHAREVFLTERRLPEDLPAWLSAAWRRSCFAELDVTRDHVPEVPVPLETPLVRAATPVLAKLADDLVGLGAAVVLSDRHARVVGCWADEEAVGAHLARIDTRLGADLSERSTGTNGISHVLDTGGPVVVGGPAHIFELYQSTVCVGAPVTDPVTRKVSGAVAVVCELDAPARVLHALATTATGAIERELLHAASAHEHRLLEAYLRAGPGRYPIAVLDGRTRLVSDAAAGLLRPRDIETLESYAIEAARDGCLPTTELILDDGLKVRLRPALPGDSRGLLVVVEPPLRRPGRRSTRLTLFADAGLAGGSPAWRSLERSVARAGTRPLLLLGEPGVGKTGVARAALGDPVVLEAADEDGWLAEVADALAAPAVLLRHVERLARGRAARLAALLRAGHPAQVIATLTTGTESDCANVLRTEWSPVEILVPSLRERTADIPELAQRFGRGVHFTQDARSTLQRHDWPGNLVELKAVVAAAEAEAAGPTVSARHLPGRLRSSPAHPRLTELEKAERLAISDVLRTANGNRMRAAALLGIGRATLYRKLRRYGLE</sequence>
<evidence type="ECO:0000313" key="6">
    <source>
        <dbReference type="EMBL" id="WIX77872.1"/>
    </source>
</evidence>
<evidence type="ECO:0000256" key="3">
    <source>
        <dbReference type="ARBA" id="ARBA00023015"/>
    </source>
</evidence>
<dbReference type="InterPro" id="IPR002197">
    <property type="entry name" value="HTH_Fis"/>
</dbReference>
<dbReference type="EMBL" id="CP127294">
    <property type="protein sequence ID" value="WIX77872.1"/>
    <property type="molecule type" value="Genomic_DNA"/>
</dbReference>
<evidence type="ECO:0000256" key="4">
    <source>
        <dbReference type="ARBA" id="ARBA00023163"/>
    </source>
</evidence>
<dbReference type="Pfam" id="PF02954">
    <property type="entry name" value="HTH_8"/>
    <property type="match status" value="1"/>
</dbReference>
<dbReference type="AlphaFoldDB" id="A0A9Y2ID34"/>
<keyword evidence="2" id="KW-0067">ATP-binding</keyword>
<dbReference type="PRINTS" id="PR01590">
    <property type="entry name" value="HTHFIS"/>
</dbReference>
<dbReference type="Proteomes" id="UP001236014">
    <property type="component" value="Chromosome"/>
</dbReference>
<dbReference type="Gene3D" id="1.10.10.60">
    <property type="entry name" value="Homeodomain-like"/>
    <property type="match status" value="1"/>
</dbReference>
<keyword evidence="3" id="KW-0805">Transcription regulation</keyword>
<dbReference type="GO" id="GO:0043565">
    <property type="term" value="F:sequence-specific DNA binding"/>
    <property type="evidence" value="ECO:0007669"/>
    <property type="project" value="InterPro"/>
</dbReference>
<feature type="domain" description="Sigma-54 factor interaction" evidence="5">
    <location>
        <begin position="437"/>
        <end position="493"/>
    </location>
</feature>
<dbReference type="InterPro" id="IPR009057">
    <property type="entry name" value="Homeodomain-like_sf"/>
</dbReference>
<accession>A0A9Y2ID34</accession>
<dbReference type="SUPFAM" id="SSF52540">
    <property type="entry name" value="P-loop containing nucleoside triphosphate hydrolases"/>
    <property type="match status" value="1"/>
</dbReference>
<dbReference type="Gene3D" id="1.10.8.60">
    <property type="match status" value="1"/>
</dbReference>
<dbReference type="GO" id="GO:0006355">
    <property type="term" value="P:regulation of DNA-templated transcription"/>
    <property type="evidence" value="ECO:0007669"/>
    <property type="project" value="InterPro"/>
</dbReference>
<dbReference type="InterPro" id="IPR002078">
    <property type="entry name" value="Sigma_54_int"/>
</dbReference>
<dbReference type="Pfam" id="PF25601">
    <property type="entry name" value="AAA_lid_14"/>
    <property type="match status" value="1"/>
</dbReference>
<keyword evidence="7" id="KW-1185">Reference proteome</keyword>
<proteinExistence type="predicted"/>
<gene>
    <name evidence="6" type="ORF">QRX50_41820</name>
</gene>
<evidence type="ECO:0000256" key="2">
    <source>
        <dbReference type="ARBA" id="ARBA00022840"/>
    </source>
</evidence>